<dbReference type="Proteomes" id="UP000230551">
    <property type="component" value="Unassembled WGS sequence"/>
</dbReference>
<name>A0A2G5P704_9MYCO</name>
<evidence type="ECO:0000313" key="4">
    <source>
        <dbReference type="Proteomes" id="UP000230551"/>
    </source>
</evidence>
<feature type="domain" description="LppM" evidence="2">
    <location>
        <begin position="38"/>
        <end position="189"/>
    </location>
</feature>
<feature type="transmembrane region" description="Helical" evidence="1">
    <location>
        <begin position="200"/>
        <end position="220"/>
    </location>
</feature>
<dbReference type="AlphaFoldDB" id="A0A2G5P704"/>
<evidence type="ECO:0000256" key="1">
    <source>
        <dbReference type="SAM" id="Phobius"/>
    </source>
</evidence>
<keyword evidence="1" id="KW-0812">Transmembrane</keyword>
<dbReference type="Pfam" id="PF21946">
    <property type="entry name" value="LppM"/>
    <property type="match status" value="1"/>
</dbReference>
<sequence length="237" mass="25485">MNPRVWHDGRVRAPRRLRLLALTVLLLVIAPLATGCLRARTTLTVSADDTVSGYIMAAVKPATDDDPGPQFRRDLSFGNKLAVSKYNHDGYVGSEAVFSNLSFGEVPQLADLNADAAGVDLSLRRAGDLVILEGRVDLTSLPEGDNEVRLTVNFPGEVTSTNGERVSGQSVNWQLKAGIVNTMAAQSRYTDPSTRALNRAATWLGLAALIAAGIVGYLAYRFRDTSPRLSVGSTEQD</sequence>
<dbReference type="EMBL" id="PDCN02000020">
    <property type="protein sequence ID" value="PIB74085.1"/>
    <property type="molecule type" value="Genomic_DNA"/>
</dbReference>
<reference evidence="3 4" key="1">
    <citation type="journal article" date="2017" name="Infect. Genet. Evol.">
        <title>The new phylogeny of the genus Mycobacterium: The old and the news.</title>
        <authorList>
            <person name="Tortoli E."/>
            <person name="Fedrizzi T."/>
            <person name="Meehan C.J."/>
            <person name="Trovato A."/>
            <person name="Grottola A."/>
            <person name="Giacobazzi E."/>
            <person name="Serpini G.F."/>
            <person name="Tagliazucchi S."/>
            <person name="Fabio A."/>
            <person name="Bettua C."/>
            <person name="Bertorelli R."/>
            <person name="Frascaro F."/>
            <person name="De Sanctis V."/>
            <person name="Pecorari M."/>
            <person name="Jousson O."/>
            <person name="Segata N."/>
            <person name="Cirillo D.M."/>
        </authorList>
    </citation>
    <scope>NUCLEOTIDE SEQUENCE [LARGE SCALE GENOMIC DNA]</scope>
    <source>
        <strain evidence="3 4">CIP1034565</strain>
    </source>
</reference>
<dbReference type="InterPro" id="IPR053807">
    <property type="entry name" value="LppM"/>
</dbReference>
<proteinExistence type="predicted"/>
<comment type="caution">
    <text evidence="3">The sequence shown here is derived from an EMBL/GenBank/DDBJ whole genome shotgun (WGS) entry which is preliminary data.</text>
</comment>
<keyword evidence="1" id="KW-1133">Transmembrane helix</keyword>
<organism evidence="3 4">
    <name type="scientific">Mycolicibacterium brumae</name>
    <dbReference type="NCBI Taxonomy" id="85968"/>
    <lineage>
        <taxon>Bacteria</taxon>
        <taxon>Bacillati</taxon>
        <taxon>Actinomycetota</taxon>
        <taxon>Actinomycetes</taxon>
        <taxon>Mycobacteriales</taxon>
        <taxon>Mycobacteriaceae</taxon>
        <taxon>Mycolicibacterium</taxon>
    </lineage>
</organism>
<keyword evidence="4" id="KW-1185">Reference proteome</keyword>
<keyword evidence="1" id="KW-0472">Membrane</keyword>
<evidence type="ECO:0000313" key="3">
    <source>
        <dbReference type="EMBL" id="PIB74085.1"/>
    </source>
</evidence>
<dbReference type="STRING" id="85968.GCA_900073015_03463"/>
<gene>
    <name evidence="3" type="ORF">CQY22_014250</name>
</gene>
<accession>A0A2G5P704</accession>
<dbReference type="OrthoDB" id="3712375at2"/>
<protein>
    <submittedName>
        <fullName evidence="3">DUF3153 domain-containing protein</fullName>
    </submittedName>
</protein>
<evidence type="ECO:0000259" key="2">
    <source>
        <dbReference type="Pfam" id="PF21946"/>
    </source>
</evidence>